<gene>
    <name evidence="1" type="ORF">NCCP1664_25830</name>
</gene>
<proteinExistence type="predicted"/>
<protein>
    <submittedName>
        <fullName evidence="1">Uncharacterized protein</fullName>
    </submittedName>
</protein>
<keyword evidence="2" id="KW-1185">Reference proteome</keyword>
<reference evidence="1 2" key="1">
    <citation type="submission" date="2019-09" db="EMBL/GenBank/DDBJ databases">
        <title>Arthrobacter zafarii sp. nov., a moderately thermotolerant and halotolerant actinobacterium isolated from Cholistan desert soil of Pakistan.</title>
        <authorList>
            <person name="Amin A."/>
            <person name="Ahmed I."/>
            <person name="Khalid N."/>
            <person name="Schumann P."/>
            <person name="Busse H.J."/>
            <person name="Khan I.U."/>
            <person name="Li S."/>
            <person name="Li W.J."/>
        </authorList>
    </citation>
    <scope>NUCLEOTIDE SEQUENCE [LARGE SCALE GENOMIC DNA]</scope>
    <source>
        <strain evidence="1 2">NCCP-1664</strain>
    </source>
</reference>
<organism evidence="1 2">
    <name type="scientific">Zafaria cholistanensis</name>
    <dbReference type="NCBI Taxonomy" id="1682741"/>
    <lineage>
        <taxon>Bacteria</taxon>
        <taxon>Bacillati</taxon>
        <taxon>Actinomycetota</taxon>
        <taxon>Actinomycetes</taxon>
        <taxon>Micrococcales</taxon>
        <taxon>Micrococcaceae</taxon>
        <taxon>Zafaria</taxon>
    </lineage>
</organism>
<dbReference type="EMBL" id="BKDJ01000016">
    <property type="protein sequence ID" value="GER24088.1"/>
    <property type="molecule type" value="Genomic_DNA"/>
</dbReference>
<dbReference type="AlphaFoldDB" id="A0A5A7NVF9"/>
<dbReference type="Proteomes" id="UP000325307">
    <property type="component" value="Unassembled WGS sequence"/>
</dbReference>
<evidence type="ECO:0000313" key="1">
    <source>
        <dbReference type="EMBL" id="GER24088.1"/>
    </source>
</evidence>
<name>A0A5A7NVF9_9MICC</name>
<comment type="caution">
    <text evidence="1">The sequence shown here is derived from an EMBL/GenBank/DDBJ whole genome shotgun (WGS) entry which is preliminary data.</text>
</comment>
<evidence type="ECO:0000313" key="2">
    <source>
        <dbReference type="Proteomes" id="UP000325307"/>
    </source>
</evidence>
<sequence>MGKDLHSVQDLGGEVAKQFQAAVFRREQAEFHVVYHRGFKGGSGREQVYACCPRPPTTIRVPGAGSDERRTAAGVGVLARRAGLVPKLLIIKLLVLKLMVPNRERLSAAGRS</sequence>
<accession>A0A5A7NVF9</accession>